<dbReference type="SUPFAM" id="SSF50249">
    <property type="entry name" value="Nucleic acid-binding proteins"/>
    <property type="match status" value="1"/>
</dbReference>
<sequence>MASPRRGGWRSHPATAVRHAHRRDRRHPQVSVRNVFSPQVPPWTPSGAGPAHDTRSRRPGTTGRDTTRRRVMPGVLVFAAGNVTNDLTYRESTRDQRHDFLSFTMAANNGYLDENGEWKQTSTVWLNVKAFGALARNARAVIAKGRPVIVHGELKHETFDGADGQRHSSLDLKADAIGLNLRMCASQYVGTGERYREIASPPLETAAGGPDRDRAAGATPADDDSVRDPVHDGPAQDVVGEGDEAGRAPAAVGAPDF</sequence>
<name>A0A5C5S0C3_9ACTN</name>
<dbReference type="PROSITE" id="PS50935">
    <property type="entry name" value="SSB"/>
    <property type="match status" value="1"/>
</dbReference>
<feature type="region of interest" description="Disordered" evidence="3">
    <location>
        <begin position="1"/>
        <end position="70"/>
    </location>
</feature>
<evidence type="ECO:0000313" key="5">
    <source>
        <dbReference type="Proteomes" id="UP000319375"/>
    </source>
</evidence>
<dbReference type="InterPro" id="IPR000424">
    <property type="entry name" value="Primosome_PriB/ssb"/>
</dbReference>
<accession>A0A5C5S0C3</accession>
<protein>
    <submittedName>
        <fullName evidence="4">Single-stranded DNA-binding protein</fullName>
    </submittedName>
</protein>
<dbReference type="EMBL" id="VIGX01000008">
    <property type="protein sequence ID" value="TWS28108.1"/>
    <property type="molecule type" value="Genomic_DNA"/>
</dbReference>
<dbReference type="CDD" id="cd04496">
    <property type="entry name" value="SSB_OBF"/>
    <property type="match status" value="1"/>
</dbReference>
<evidence type="ECO:0000256" key="3">
    <source>
        <dbReference type="SAM" id="MobiDB-lite"/>
    </source>
</evidence>
<keyword evidence="1 2" id="KW-0238">DNA-binding</keyword>
<dbReference type="InterPro" id="IPR012340">
    <property type="entry name" value="NA-bd_OB-fold"/>
</dbReference>
<comment type="caution">
    <text evidence="4">The sequence shown here is derived from an EMBL/GenBank/DDBJ whole genome shotgun (WGS) entry which is preliminary data.</text>
</comment>
<organism evidence="4 5">
    <name type="scientific">Tsukamurella conjunctivitidis</name>
    <dbReference type="NCBI Taxonomy" id="2592068"/>
    <lineage>
        <taxon>Bacteria</taxon>
        <taxon>Bacillati</taxon>
        <taxon>Actinomycetota</taxon>
        <taxon>Actinomycetes</taxon>
        <taxon>Mycobacteriales</taxon>
        <taxon>Tsukamurellaceae</taxon>
        <taxon>Tsukamurella</taxon>
    </lineage>
</organism>
<dbReference type="Proteomes" id="UP000319375">
    <property type="component" value="Unassembled WGS sequence"/>
</dbReference>
<dbReference type="Gene3D" id="2.40.50.140">
    <property type="entry name" value="Nucleic acid-binding proteins"/>
    <property type="match status" value="1"/>
</dbReference>
<dbReference type="GO" id="GO:0003697">
    <property type="term" value="F:single-stranded DNA binding"/>
    <property type="evidence" value="ECO:0007669"/>
    <property type="project" value="InterPro"/>
</dbReference>
<feature type="compositionally biased region" description="Basic residues" evidence="3">
    <location>
        <begin position="18"/>
        <end position="28"/>
    </location>
</feature>
<reference evidence="4 5" key="1">
    <citation type="submission" date="2019-06" db="EMBL/GenBank/DDBJ databases">
        <title>Tsukamurella conjunctivitidis sp. nov., Tsukamurella assacharolytica sp. nov. and Tsukamurella sputae sp. nov. isolated from patients with conjunctivitis, bacteraemia (lymphoma) and respiratory infection (sputum) in Hong Kong.</title>
        <authorList>
            <person name="Teng J.L.L."/>
            <person name="Lee H.H."/>
            <person name="Fong J.Y.H."/>
            <person name="Fok K.M.N."/>
            <person name="Lau S.K.P."/>
            <person name="Woo P.C.Y."/>
        </authorList>
    </citation>
    <scope>NUCLEOTIDE SEQUENCE [LARGE SCALE GENOMIC DNA]</scope>
    <source>
        <strain evidence="4 5">HKU72</strain>
    </source>
</reference>
<dbReference type="AlphaFoldDB" id="A0A5C5S0C3"/>
<evidence type="ECO:0000256" key="1">
    <source>
        <dbReference type="ARBA" id="ARBA00023125"/>
    </source>
</evidence>
<dbReference type="Pfam" id="PF00436">
    <property type="entry name" value="SSB"/>
    <property type="match status" value="1"/>
</dbReference>
<keyword evidence="5" id="KW-1185">Reference proteome</keyword>
<gene>
    <name evidence="4" type="ORF">FK530_15600</name>
</gene>
<evidence type="ECO:0000313" key="4">
    <source>
        <dbReference type="EMBL" id="TWS28108.1"/>
    </source>
</evidence>
<feature type="region of interest" description="Disordered" evidence="3">
    <location>
        <begin position="199"/>
        <end position="257"/>
    </location>
</feature>
<proteinExistence type="predicted"/>
<evidence type="ECO:0000256" key="2">
    <source>
        <dbReference type="PROSITE-ProRule" id="PRU00252"/>
    </source>
</evidence>